<keyword evidence="3" id="KW-1185">Reference proteome</keyword>
<evidence type="ECO:0000313" key="3">
    <source>
        <dbReference type="Proteomes" id="UP001209535"/>
    </source>
</evidence>
<feature type="transmembrane region" description="Helical" evidence="1">
    <location>
        <begin position="50"/>
        <end position="72"/>
    </location>
</feature>
<sequence>MVDRNMANFNGRLGRIERIRQAGGGFEAQGTLGRSFFSEQQRPRRLRRGLFAPFVLVLLTIVALKSTVYASIGAEAYGERIAALKAGGIADQIGAYVLQADPLTITTAAQIGKYLN</sequence>
<dbReference type="Proteomes" id="UP001209535">
    <property type="component" value="Unassembled WGS sequence"/>
</dbReference>
<organism evidence="2 3">
    <name type="scientific">Albidovulum salinarum</name>
    <dbReference type="NCBI Taxonomy" id="2984153"/>
    <lineage>
        <taxon>Bacteria</taxon>
        <taxon>Pseudomonadati</taxon>
        <taxon>Pseudomonadota</taxon>
        <taxon>Alphaproteobacteria</taxon>
        <taxon>Rhodobacterales</taxon>
        <taxon>Paracoccaceae</taxon>
        <taxon>Albidovulum</taxon>
    </lineage>
</organism>
<gene>
    <name evidence="2" type="ORF">OEZ60_04905</name>
</gene>
<reference evidence="2 3" key="1">
    <citation type="submission" date="2022-10" db="EMBL/GenBank/DDBJ databases">
        <title>Defluviimonas sp. nov., isolated from ocean surface sediments.</title>
        <authorList>
            <person name="He W."/>
            <person name="Wang L."/>
            <person name="Zhang D.-F."/>
        </authorList>
    </citation>
    <scope>NUCLEOTIDE SEQUENCE [LARGE SCALE GENOMIC DNA]</scope>
    <source>
        <strain evidence="2 3">WL0024</strain>
    </source>
</reference>
<keyword evidence="1" id="KW-0812">Transmembrane</keyword>
<comment type="caution">
    <text evidence="2">The sequence shown here is derived from an EMBL/GenBank/DDBJ whole genome shotgun (WGS) entry which is preliminary data.</text>
</comment>
<protein>
    <submittedName>
        <fullName evidence="2">Uncharacterized protein</fullName>
    </submittedName>
</protein>
<evidence type="ECO:0000313" key="2">
    <source>
        <dbReference type="EMBL" id="MCU9847337.1"/>
    </source>
</evidence>
<keyword evidence="1" id="KW-1133">Transmembrane helix</keyword>
<accession>A0ABT2X088</accession>
<name>A0ABT2X088_9RHOB</name>
<keyword evidence="1" id="KW-0472">Membrane</keyword>
<evidence type="ECO:0000256" key="1">
    <source>
        <dbReference type="SAM" id="Phobius"/>
    </source>
</evidence>
<dbReference type="RefSeq" id="WP_263333805.1">
    <property type="nucleotide sequence ID" value="NZ_JAOVQO010000004.1"/>
</dbReference>
<proteinExistence type="predicted"/>
<dbReference type="EMBL" id="JAOVQO010000004">
    <property type="protein sequence ID" value="MCU9847337.1"/>
    <property type="molecule type" value="Genomic_DNA"/>
</dbReference>